<comment type="catalytic activity">
    <reaction evidence="12">
        <text>hydrolysis of (1-&gt;4)-alpha-D-glucosidic linkage in 4-alpha-D-[(1-&gt;4)-alpha-D-glucanosyl]n trehalose to yield trehalose and (1-&gt;4)-alpha-D-glucan.</text>
        <dbReference type="EC" id="3.2.1.141"/>
    </reaction>
</comment>
<dbReference type="Gene3D" id="1.10.10.760">
    <property type="entry name" value="E-set domains of sugar-utilizing enzymes"/>
    <property type="match status" value="1"/>
</dbReference>
<dbReference type="NCBIfam" id="TIGR02402">
    <property type="entry name" value="trehalose_TreZ"/>
    <property type="match status" value="1"/>
</dbReference>
<sequence length="584" mass="63645">MTRPAALGSGLPWERPHGATPTGDGRTTFRTWAPRAERVELEVDGRRLPMTEEGFGVLEVTTDAPHGTDYRFVLDGEPLPDPSSRWQPEGIRGPSRVVDPGTFTWTDDGWRGIDREHAVLYELHVGTFTAEGTFDAAIEHLAGLAELGVTAFEIMPVAEFPGARGWGYDGVFLSAAQSTYGGPEGLARLVDAAHAAGLGVVLDVVYNHLGASGVQAIEAYGPYLTDAHETFWGKAVNYDAEDCDPVREWVLQSAEGWIRDLHLDGLRLDAIHSIFDGSARPIVGEISRRAHEAGDAAGREVLVVAESGLNDPKVVRPAEQGGLACDAVWADDFHHAVRVLLTGEQEGYYAEFGALEDLAKAFRRPVLPDGGYSPLRRKRFGAPHDDRPAHQFVVFDMNHDQVGNRAVGDRLPREVRPLAAFLTLLSPFTPMLFQGEEYGEDAPFLFFTDHIDEEIATATREGRRREFAGFAAFAGKEVPDPQAEETFERSKLTREADPELADLYRDLLRVRREIAPGHADLVEHDEDAGILRVERGAHTIVANLGDAPVVVSVDGVDVVLQTPGATDPTEAGVSLAPRAGILLR</sequence>
<evidence type="ECO:0000256" key="5">
    <source>
        <dbReference type="ARBA" id="ARBA00015938"/>
    </source>
</evidence>
<dbReference type="InterPro" id="IPR017853">
    <property type="entry name" value="GH"/>
</dbReference>
<dbReference type="InterPro" id="IPR012768">
    <property type="entry name" value="Trehalose_TreZ"/>
</dbReference>
<dbReference type="PIRSF" id="PIRSF006337">
    <property type="entry name" value="Trehalose_TreZ"/>
    <property type="match status" value="1"/>
</dbReference>
<dbReference type="PANTHER" id="PTHR43651">
    <property type="entry name" value="1,4-ALPHA-GLUCAN-BRANCHING ENZYME"/>
    <property type="match status" value="1"/>
</dbReference>
<dbReference type="Gene3D" id="3.20.20.80">
    <property type="entry name" value="Glycosidases"/>
    <property type="match status" value="1"/>
</dbReference>
<comment type="subcellular location">
    <subcellularLocation>
        <location evidence="1">Cytoplasm</location>
    </subcellularLocation>
</comment>
<dbReference type="CDD" id="cd11325">
    <property type="entry name" value="AmyAc_GTHase"/>
    <property type="match status" value="1"/>
</dbReference>
<evidence type="ECO:0000256" key="8">
    <source>
        <dbReference type="ARBA" id="ARBA00023277"/>
    </source>
</evidence>
<dbReference type="InterPro" id="IPR014756">
    <property type="entry name" value="Ig_E-set"/>
</dbReference>
<dbReference type="Gene3D" id="2.60.40.10">
    <property type="entry name" value="Immunoglobulins"/>
    <property type="match status" value="1"/>
</dbReference>
<dbReference type="InterPro" id="IPR013783">
    <property type="entry name" value="Ig-like_fold"/>
</dbReference>
<organism evidence="15">
    <name type="scientific">freshwater metagenome</name>
    <dbReference type="NCBI Taxonomy" id="449393"/>
    <lineage>
        <taxon>unclassified sequences</taxon>
        <taxon>metagenomes</taxon>
        <taxon>ecological metagenomes</taxon>
    </lineage>
</organism>
<keyword evidence="6" id="KW-0963">Cytoplasm</keyword>
<evidence type="ECO:0000256" key="13">
    <source>
        <dbReference type="SAM" id="MobiDB-lite"/>
    </source>
</evidence>
<keyword evidence="7" id="KW-0378">Hydrolase</keyword>
<dbReference type="GO" id="GO:0005737">
    <property type="term" value="C:cytoplasm"/>
    <property type="evidence" value="ECO:0007669"/>
    <property type="project" value="UniProtKB-SubCell"/>
</dbReference>
<dbReference type="UniPathway" id="UPA00299"/>
<protein>
    <recommendedName>
        <fullName evidence="5">Malto-oligosyltrehalose trehalohydrolase</fullName>
        <ecNumber evidence="4">3.2.1.141</ecNumber>
    </recommendedName>
    <alternativeName>
        <fullName evidence="11">4-alpha-D-((1-&gt;4)-alpha-D-glucano)trehalose trehalohydrolase</fullName>
    </alternativeName>
    <alternativeName>
        <fullName evidence="10">Maltooligosyl trehalose trehalohydrolase</fullName>
    </alternativeName>
</protein>
<evidence type="ECO:0000313" key="15">
    <source>
        <dbReference type="EMBL" id="CAB4931166.1"/>
    </source>
</evidence>
<dbReference type="GO" id="GO:0033942">
    <property type="term" value="F:4-alpha-D-(1-&gt;4)-alpha-D-glucanotrehalose trehalohydrolase activity"/>
    <property type="evidence" value="ECO:0007669"/>
    <property type="project" value="UniProtKB-EC"/>
</dbReference>
<name>A0A6J7IKE2_9ZZZZ</name>
<dbReference type="InterPro" id="IPR022567">
    <property type="entry name" value="DUF3459"/>
</dbReference>
<keyword evidence="9" id="KW-0326">Glycosidase</keyword>
<comment type="similarity">
    <text evidence="3">Belongs to the glycosyl hydrolase 13 family.</text>
</comment>
<dbReference type="InterPro" id="IPR044901">
    <property type="entry name" value="Trehalose_TreZ_E-set_sf"/>
</dbReference>
<reference evidence="15" key="1">
    <citation type="submission" date="2020-05" db="EMBL/GenBank/DDBJ databases">
        <authorList>
            <person name="Chiriac C."/>
            <person name="Salcher M."/>
            <person name="Ghai R."/>
            <person name="Kavagutti S V."/>
        </authorList>
    </citation>
    <scope>NUCLEOTIDE SEQUENCE</scope>
</reference>
<feature type="domain" description="Glycosyl hydrolase family 13 catalytic" evidence="14">
    <location>
        <begin position="122"/>
        <end position="463"/>
    </location>
</feature>
<dbReference type="EC" id="3.2.1.141" evidence="4"/>
<dbReference type="CDD" id="cd02853">
    <property type="entry name" value="E_set_MTHase_like_N"/>
    <property type="match status" value="1"/>
</dbReference>
<dbReference type="Pfam" id="PF02922">
    <property type="entry name" value="CBM_48"/>
    <property type="match status" value="1"/>
</dbReference>
<evidence type="ECO:0000256" key="2">
    <source>
        <dbReference type="ARBA" id="ARBA00005199"/>
    </source>
</evidence>
<keyword evidence="8" id="KW-0119">Carbohydrate metabolism</keyword>
<evidence type="ECO:0000256" key="9">
    <source>
        <dbReference type="ARBA" id="ARBA00023295"/>
    </source>
</evidence>
<proteinExistence type="inferred from homology"/>
<evidence type="ECO:0000256" key="4">
    <source>
        <dbReference type="ARBA" id="ARBA00012268"/>
    </source>
</evidence>
<dbReference type="Pfam" id="PF00128">
    <property type="entry name" value="Alpha-amylase"/>
    <property type="match status" value="1"/>
</dbReference>
<dbReference type="EMBL" id="CAFBMK010000165">
    <property type="protein sequence ID" value="CAB4931166.1"/>
    <property type="molecule type" value="Genomic_DNA"/>
</dbReference>
<evidence type="ECO:0000256" key="10">
    <source>
        <dbReference type="ARBA" id="ARBA00032057"/>
    </source>
</evidence>
<evidence type="ECO:0000259" key="14">
    <source>
        <dbReference type="SMART" id="SM00642"/>
    </source>
</evidence>
<evidence type="ECO:0000256" key="7">
    <source>
        <dbReference type="ARBA" id="ARBA00022801"/>
    </source>
</evidence>
<dbReference type="InterPro" id="IPR006047">
    <property type="entry name" value="GH13_cat_dom"/>
</dbReference>
<dbReference type="SMART" id="SM00642">
    <property type="entry name" value="Aamy"/>
    <property type="match status" value="1"/>
</dbReference>
<dbReference type="PANTHER" id="PTHR43651:SF11">
    <property type="entry name" value="MALTO-OLIGOSYLTREHALOSE TREHALOHYDROLASE"/>
    <property type="match status" value="1"/>
</dbReference>
<dbReference type="GO" id="GO:0005992">
    <property type="term" value="P:trehalose biosynthetic process"/>
    <property type="evidence" value="ECO:0007669"/>
    <property type="project" value="UniProtKB-UniPathway"/>
</dbReference>
<evidence type="ECO:0000256" key="3">
    <source>
        <dbReference type="ARBA" id="ARBA00008061"/>
    </source>
</evidence>
<evidence type="ECO:0000256" key="1">
    <source>
        <dbReference type="ARBA" id="ARBA00004496"/>
    </source>
</evidence>
<dbReference type="InterPro" id="IPR004193">
    <property type="entry name" value="Glyco_hydro_13_N"/>
</dbReference>
<dbReference type="SUPFAM" id="SSF51445">
    <property type="entry name" value="(Trans)glycosidases"/>
    <property type="match status" value="1"/>
</dbReference>
<evidence type="ECO:0000256" key="6">
    <source>
        <dbReference type="ARBA" id="ARBA00022490"/>
    </source>
</evidence>
<evidence type="ECO:0000256" key="12">
    <source>
        <dbReference type="ARBA" id="ARBA00034013"/>
    </source>
</evidence>
<dbReference type="Pfam" id="PF11941">
    <property type="entry name" value="DUF3459"/>
    <property type="match status" value="1"/>
</dbReference>
<accession>A0A6J7IKE2</accession>
<evidence type="ECO:0000256" key="11">
    <source>
        <dbReference type="ARBA" id="ARBA00033284"/>
    </source>
</evidence>
<dbReference type="SUPFAM" id="SSF81296">
    <property type="entry name" value="E set domains"/>
    <property type="match status" value="1"/>
</dbReference>
<comment type="pathway">
    <text evidence="2">Glycan biosynthesis; trehalose biosynthesis.</text>
</comment>
<dbReference type="AlphaFoldDB" id="A0A6J7IKE2"/>
<feature type="region of interest" description="Disordered" evidence="13">
    <location>
        <begin position="1"/>
        <end position="28"/>
    </location>
</feature>
<gene>
    <name evidence="15" type="ORF">UFOPK3564_02382</name>
</gene>